<sequence length="74" mass="8321">MNTDRVIDSRQTIELYDLGATTHFTPYQRLLKNYIEIPPQSISAANQNSFPAMGKGDLMINVPNGDRKPTKITL</sequence>
<proteinExistence type="predicted"/>
<reference evidence="2" key="1">
    <citation type="submission" date="2011-04" db="EMBL/GenBank/DDBJ databases">
        <title>Evolution of plant cell wall degrading machinery underlies the functional diversity of forest fungi.</title>
        <authorList>
            <consortium name="US DOE Joint Genome Institute (JGI-PGF)"/>
            <person name="Eastwood D.C."/>
            <person name="Floudas D."/>
            <person name="Binder M."/>
            <person name="Majcherczyk A."/>
            <person name="Schneider P."/>
            <person name="Aerts A."/>
            <person name="Asiegbu F.O."/>
            <person name="Baker S.E."/>
            <person name="Barry K."/>
            <person name="Bendiksby M."/>
            <person name="Blumentritt M."/>
            <person name="Coutinho P.M."/>
            <person name="Cullen D."/>
            <person name="Cullen D."/>
            <person name="Gathman A."/>
            <person name="Goodell B."/>
            <person name="Henrissat B."/>
            <person name="Ihrmark K."/>
            <person name="Kauserud H."/>
            <person name="Kohler A."/>
            <person name="LaButti K."/>
            <person name="Lapidus A."/>
            <person name="Lavin J.L."/>
            <person name="Lee Y.-H."/>
            <person name="Lindquist E."/>
            <person name="Lilly W."/>
            <person name="Lucas S."/>
            <person name="Morin E."/>
            <person name="Murat C."/>
            <person name="Oguiza J.A."/>
            <person name="Park J."/>
            <person name="Pisabarro A.G."/>
            <person name="Riley R."/>
            <person name="Rosling A."/>
            <person name="Salamov A."/>
            <person name="Schmidt O."/>
            <person name="Schmutz J."/>
            <person name="Skrede I."/>
            <person name="Stenlid J."/>
            <person name="Wiebenga A."/>
            <person name="Xie X."/>
            <person name="Kues U."/>
            <person name="Hibbett D.S."/>
            <person name="Hoffmeister D."/>
            <person name="Hogberg N."/>
            <person name="Martin F."/>
            <person name="Grigoriev I.V."/>
            <person name="Watkinson S.C."/>
        </authorList>
    </citation>
    <scope>NUCLEOTIDE SEQUENCE</scope>
    <source>
        <strain evidence="2">S7.9</strain>
    </source>
</reference>
<dbReference type="Proteomes" id="UP000008064">
    <property type="component" value="Unassembled WGS sequence"/>
</dbReference>
<evidence type="ECO:0000259" key="1">
    <source>
        <dbReference type="Pfam" id="PF22936"/>
    </source>
</evidence>
<dbReference type="OrthoDB" id="3251181at2759"/>
<dbReference type="KEGG" id="sla:SERLADRAFT_458686"/>
<dbReference type="EMBL" id="GL945430">
    <property type="protein sequence ID" value="EGO28297.1"/>
    <property type="molecule type" value="Genomic_DNA"/>
</dbReference>
<organism>
    <name type="scientific">Serpula lacrymans var. lacrymans (strain S7.9)</name>
    <name type="common">Dry rot fungus</name>
    <dbReference type="NCBI Taxonomy" id="578457"/>
    <lineage>
        <taxon>Eukaryota</taxon>
        <taxon>Fungi</taxon>
        <taxon>Dikarya</taxon>
        <taxon>Basidiomycota</taxon>
        <taxon>Agaricomycotina</taxon>
        <taxon>Agaricomycetes</taxon>
        <taxon>Agaricomycetidae</taxon>
        <taxon>Boletales</taxon>
        <taxon>Coniophorineae</taxon>
        <taxon>Serpulaceae</taxon>
        <taxon>Serpula</taxon>
    </lineage>
</organism>
<dbReference type="HOGENOM" id="CLU_200686_0_0_1"/>
<feature type="domain" description="Retrovirus-related Pol polyprotein from transposon TNT 1-94-like beta-barrel" evidence="1">
    <location>
        <begin position="16"/>
        <end position="67"/>
    </location>
</feature>
<dbReference type="GeneID" id="18817767"/>
<dbReference type="Pfam" id="PF22936">
    <property type="entry name" value="Pol_BBD"/>
    <property type="match status" value="1"/>
</dbReference>
<protein>
    <recommendedName>
        <fullName evidence="1">Retrovirus-related Pol polyprotein from transposon TNT 1-94-like beta-barrel domain-containing protein</fullName>
    </recommendedName>
</protein>
<name>F8NJY5_SERL9</name>
<dbReference type="InterPro" id="IPR054722">
    <property type="entry name" value="PolX-like_BBD"/>
</dbReference>
<accession>F8NJY5</accession>
<dbReference type="AlphaFoldDB" id="F8NJY5"/>
<evidence type="ECO:0000313" key="2">
    <source>
        <dbReference type="EMBL" id="EGO28297.1"/>
    </source>
</evidence>
<dbReference type="RefSeq" id="XP_007314496.1">
    <property type="nucleotide sequence ID" value="XM_007314434.1"/>
</dbReference>
<gene>
    <name evidence="2" type="ORF">SERLADRAFT_458686</name>
</gene>